<name>A0ABZ1AI66_AROEV</name>
<dbReference type="Proteomes" id="UP001626593">
    <property type="component" value="Chromosome"/>
</dbReference>
<gene>
    <name evidence="2" type="ORF">U5817_20385</name>
</gene>
<reference evidence="2 3" key="1">
    <citation type="submission" date="2023-12" db="EMBL/GenBank/DDBJ databases">
        <title>A. evansii MAY27, complete genome.</title>
        <authorList>
            <person name="Wang Y."/>
        </authorList>
    </citation>
    <scope>NUCLEOTIDE SEQUENCE [LARGE SCALE GENOMIC DNA]</scope>
    <source>
        <strain evidence="2 3">MAY27</strain>
    </source>
</reference>
<proteinExistence type="predicted"/>
<evidence type="ECO:0000256" key="1">
    <source>
        <dbReference type="SAM" id="Coils"/>
    </source>
</evidence>
<keyword evidence="1" id="KW-0175">Coiled coil</keyword>
<dbReference type="EC" id="2.1.1.-" evidence="2"/>
<dbReference type="PANTHER" id="PTHR43861:SF1">
    <property type="entry name" value="TRANS-ACONITATE 2-METHYLTRANSFERASE"/>
    <property type="match status" value="1"/>
</dbReference>
<keyword evidence="2" id="KW-0489">Methyltransferase</keyword>
<organism evidence="2 3">
    <name type="scientific">Aromatoleum evansii</name>
    <name type="common">Azoarcus evansii</name>
    <dbReference type="NCBI Taxonomy" id="59406"/>
    <lineage>
        <taxon>Bacteria</taxon>
        <taxon>Pseudomonadati</taxon>
        <taxon>Pseudomonadota</taxon>
        <taxon>Betaproteobacteria</taxon>
        <taxon>Rhodocyclales</taxon>
        <taxon>Rhodocyclaceae</taxon>
        <taxon>Aromatoleum</taxon>
    </lineage>
</organism>
<evidence type="ECO:0000313" key="3">
    <source>
        <dbReference type="Proteomes" id="UP001626593"/>
    </source>
</evidence>
<dbReference type="RefSeq" id="WP_407278606.1">
    <property type="nucleotide sequence ID" value="NZ_CP141259.1"/>
</dbReference>
<dbReference type="Gene3D" id="3.40.50.150">
    <property type="entry name" value="Vaccinia Virus protein VP39"/>
    <property type="match status" value="1"/>
</dbReference>
<evidence type="ECO:0000313" key="2">
    <source>
        <dbReference type="EMBL" id="WRL45537.1"/>
    </source>
</evidence>
<dbReference type="Pfam" id="PF13489">
    <property type="entry name" value="Methyltransf_23"/>
    <property type="match status" value="1"/>
</dbReference>
<dbReference type="CDD" id="cd02440">
    <property type="entry name" value="AdoMet_MTases"/>
    <property type="match status" value="1"/>
</dbReference>
<dbReference type="PANTHER" id="PTHR43861">
    <property type="entry name" value="TRANS-ACONITATE 2-METHYLTRANSFERASE-RELATED"/>
    <property type="match status" value="1"/>
</dbReference>
<dbReference type="SUPFAM" id="SSF53335">
    <property type="entry name" value="S-adenosyl-L-methionine-dependent methyltransferases"/>
    <property type="match status" value="1"/>
</dbReference>
<protein>
    <submittedName>
        <fullName evidence="2">Class I SAM-dependent methyltransferase</fullName>
        <ecNumber evidence="2">2.1.1.-</ecNumber>
    </submittedName>
</protein>
<sequence length="315" mass="36059">MGTTTPQDDQFHALLKEYSYPLSLEGENTASRTLRLVGKNKRVLELGCSVGTQSKVLRHDLNCDVTGIEINPSAAEQARRYCSRVIVGNLDELDFRPLFPQEKFDVVLCADVLEHLYNPTSLLSRVKPLIDTNGYLIASIPNIVHIAILLEMLHGKFDYKNNGILDNSHIRFFTRKTIITSFTEAEFTIALLERSYARENETEFDLRNTINNASRIIEYIRTNNEECFTYHFIVKATPSQSSREELSILNAHMENSSLIALATDKERELAKLERRINELQSNLTWLENKTPVRIARWIMSLIHNKSRNLTSTKAT</sequence>
<accession>A0ABZ1AI66</accession>
<feature type="coiled-coil region" evidence="1">
    <location>
        <begin position="255"/>
        <end position="289"/>
    </location>
</feature>
<dbReference type="InterPro" id="IPR029063">
    <property type="entry name" value="SAM-dependent_MTases_sf"/>
</dbReference>
<dbReference type="GO" id="GO:0008168">
    <property type="term" value="F:methyltransferase activity"/>
    <property type="evidence" value="ECO:0007669"/>
    <property type="project" value="UniProtKB-KW"/>
</dbReference>
<keyword evidence="2" id="KW-0808">Transferase</keyword>
<dbReference type="EMBL" id="CP141259">
    <property type="protein sequence ID" value="WRL45537.1"/>
    <property type="molecule type" value="Genomic_DNA"/>
</dbReference>
<keyword evidence="3" id="KW-1185">Reference proteome</keyword>
<dbReference type="GO" id="GO:0032259">
    <property type="term" value="P:methylation"/>
    <property type="evidence" value="ECO:0007669"/>
    <property type="project" value="UniProtKB-KW"/>
</dbReference>